<dbReference type="Gene3D" id="3.40.50.1820">
    <property type="entry name" value="alpha/beta hydrolase"/>
    <property type="match status" value="1"/>
</dbReference>
<dbReference type="InterPro" id="IPR041127">
    <property type="entry name" value="PET_hydrolase/cutinase-like"/>
</dbReference>
<gene>
    <name evidence="3" type="ORF">N7U62_01755</name>
</gene>
<keyword evidence="4" id="KW-1185">Reference proteome</keyword>
<evidence type="ECO:0000256" key="1">
    <source>
        <dbReference type="HAMAP-Rule" id="MF_00775"/>
    </source>
</evidence>
<feature type="domain" description="PET hydrolase/cutinase-like" evidence="2">
    <location>
        <begin position="88"/>
        <end position="258"/>
    </location>
</feature>
<dbReference type="Gene3D" id="2.40.160.20">
    <property type="match status" value="1"/>
</dbReference>
<organism evidence="3 4">
    <name type="scientific">Reichenbachiella ulvae</name>
    <dbReference type="NCBI Taxonomy" id="2980104"/>
    <lineage>
        <taxon>Bacteria</taxon>
        <taxon>Pseudomonadati</taxon>
        <taxon>Bacteroidota</taxon>
        <taxon>Cytophagia</taxon>
        <taxon>Cytophagales</taxon>
        <taxon>Reichenbachiellaceae</taxon>
        <taxon>Reichenbachiella</taxon>
    </lineage>
</organism>
<evidence type="ECO:0000313" key="3">
    <source>
        <dbReference type="EMBL" id="MCV9385366.1"/>
    </source>
</evidence>
<dbReference type="Pfam" id="PF11578">
    <property type="entry name" value="DUF3237"/>
    <property type="match status" value="1"/>
</dbReference>
<dbReference type="Pfam" id="PF12740">
    <property type="entry name" value="PETase"/>
    <property type="match status" value="1"/>
</dbReference>
<dbReference type="EMBL" id="JAOYOD010000001">
    <property type="protein sequence ID" value="MCV9385366.1"/>
    <property type="molecule type" value="Genomic_DNA"/>
</dbReference>
<proteinExistence type="inferred from homology"/>
<evidence type="ECO:0000313" key="4">
    <source>
        <dbReference type="Proteomes" id="UP001300692"/>
    </source>
</evidence>
<dbReference type="SUPFAM" id="SSF53474">
    <property type="entry name" value="alpha/beta-Hydrolases"/>
    <property type="match status" value="1"/>
</dbReference>
<dbReference type="InterPro" id="IPR029058">
    <property type="entry name" value="AB_hydrolase_fold"/>
</dbReference>
<dbReference type="Proteomes" id="UP001300692">
    <property type="component" value="Unassembled WGS sequence"/>
</dbReference>
<evidence type="ECO:0000259" key="2">
    <source>
        <dbReference type="Pfam" id="PF12740"/>
    </source>
</evidence>
<dbReference type="PANTHER" id="PTHR37315">
    <property type="entry name" value="UPF0311 PROTEIN BLR7842"/>
    <property type="match status" value="1"/>
</dbReference>
<dbReference type="InterPro" id="IPR020915">
    <property type="entry name" value="UPF0311"/>
</dbReference>
<dbReference type="RefSeq" id="WP_264136157.1">
    <property type="nucleotide sequence ID" value="NZ_JAOYOD010000001.1"/>
</dbReference>
<accession>A0ABT3CP67</accession>
<protein>
    <recommendedName>
        <fullName evidence="1">UPF0311 protein N7U62_01755</fullName>
    </recommendedName>
</protein>
<dbReference type="HAMAP" id="MF_00775">
    <property type="entry name" value="UPF0311"/>
    <property type="match status" value="1"/>
</dbReference>
<comment type="similarity">
    <text evidence="1">Belongs to the UPF0311 family.</text>
</comment>
<dbReference type="PANTHER" id="PTHR37315:SF1">
    <property type="entry name" value="UPF0311 PROTEIN BLR7842"/>
    <property type="match status" value="1"/>
</dbReference>
<reference evidence="3 4" key="1">
    <citation type="submission" date="2022-10" db="EMBL/GenBank/DDBJ databases">
        <title>Comparative genomics and taxonomic characterization of three novel marine species of genus Reichenbachiella exhibiting antioxidant and polysaccharide degradation activities.</title>
        <authorList>
            <person name="Muhammad N."/>
            <person name="Lee Y.-J."/>
            <person name="Ko J."/>
            <person name="Kim S.-G."/>
        </authorList>
    </citation>
    <scope>NUCLEOTIDE SEQUENCE [LARGE SCALE GENOMIC DNA]</scope>
    <source>
        <strain evidence="3 4">ABR2-5</strain>
    </source>
</reference>
<name>A0ABT3CP67_9BACT</name>
<comment type="caution">
    <text evidence="3">The sequence shown here is derived from an EMBL/GenBank/DDBJ whole genome shotgun (WGS) entry which is preliminary data.</text>
</comment>
<sequence>MMRKDYLTILLFLFTLRVGYAQVIKTKLIDQGGSGNYPSIAVTEQSLPDFVVYRPENIEKAAKQQGKLPILVWANGGCMNSSIHQERLLSEIASHGYIIVAIGTLQMTVEERVHESTPDDELLKALDWIAKQARTQSSDYYDKVDLDKIAAGGHSCGGAQTLRIAYDPRIKTYLILNAGMGNMTMAGASSASLPMLHAPIIYMIGGKTDIAYENAVLDYDRISHVPVVFADHTTAGHGATFSEEFGGSFAQMTIDWLDWQFKNKDNSHIFLNNDLSDYPGWTMKAKGFETETGNTAPLEFTPPALEFVCELQVTIDEPMSLGATPHGDRVIIPITGGTFSGPKMKGVVLNGGADYQYRHLDLNRTEVNAIYTIKTDDGVLIHVRNTGLIHEPSEESSEAFYFRAAPTFEAPIDSKYAWLNNAIYVCKPEGKDGYISIQVWKVL</sequence>